<dbReference type="EMBL" id="RCMK01000163">
    <property type="protein sequence ID" value="KAG2946234.1"/>
    <property type="molecule type" value="Genomic_DNA"/>
</dbReference>
<reference evidence="8 9" key="1">
    <citation type="submission" date="2018-01" db="EMBL/GenBank/DDBJ databases">
        <title>Draft genome of the strawberry crown rot pathogen Phytophthora cactorum.</title>
        <authorList>
            <person name="Armitage A.D."/>
            <person name="Lysoe E."/>
            <person name="Nellist C.F."/>
            <person name="Harrison R.J."/>
            <person name="Brurberg M.B."/>
        </authorList>
    </citation>
    <scope>NUCLEOTIDE SEQUENCE [LARGE SCALE GENOMIC DNA]</scope>
    <source>
        <strain evidence="8 9">10300</strain>
    </source>
</reference>
<evidence type="ECO:0000313" key="6">
    <source>
        <dbReference type="EMBL" id="KAG3217451.1"/>
    </source>
</evidence>
<comment type="caution">
    <text evidence="8">The sequence shown here is derived from an EMBL/GenBank/DDBJ whole genome shotgun (WGS) entry which is preliminary data.</text>
</comment>
<dbReference type="Proteomes" id="UP000697107">
    <property type="component" value="Unassembled WGS sequence"/>
</dbReference>
<dbReference type="PANTHER" id="PTHR31827">
    <property type="entry name" value="EMB|CAB89363.1"/>
    <property type="match status" value="1"/>
</dbReference>
<dbReference type="Proteomes" id="UP000774804">
    <property type="component" value="Unassembled WGS sequence"/>
</dbReference>
<dbReference type="Proteomes" id="UP000688947">
    <property type="component" value="Unassembled WGS sequence"/>
</dbReference>
<dbReference type="Proteomes" id="UP000736787">
    <property type="component" value="Unassembled WGS sequence"/>
</dbReference>
<dbReference type="EMBL" id="RCMV01000421">
    <property type="protein sequence ID" value="KAG3217451.1"/>
    <property type="molecule type" value="Genomic_DNA"/>
</dbReference>
<keyword evidence="9" id="KW-1185">Reference proteome</keyword>
<name>A0A329RV15_9STRA</name>
<dbReference type="EMBL" id="RCMG01000179">
    <property type="protein sequence ID" value="KAG2860598.1"/>
    <property type="molecule type" value="Genomic_DNA"/>
</dbReference>
<dbReference type="Proteomes" id="UP000251314">
    <property type="component" value="Unassembled WGS sequence"/>
</dbReference>
<protein>
    <recommendedName>
        <fullName evidence="10">WRKY transcription factor 19</fullName>
    </recommendedName>
</protein>
<evidence type="ECO:0000313" key="2">
    <source>
        <dbReference type="EMBL" id="KAG2860598.1"/>
    </source>
</evidence>
<dbReference type="EMBL" id="RCML01000344">
    <property type="protein sequence ID" value="KAG2980072.1"/>
    <property type="molecule type" value="Genomic_DNA"/>
</dbReference>
<dbReference type="Proteomes" id="UP000735874">
    <property type="component" value="Unassembled WGS sequence"/>
</dbReference>
<reference evidence="7" key="3">
    <citation type="submission" date="2021-01" db="EMBL/GenBank/DDBJ databases">
        <title>Phytophthora aleatoria, a newly-described species from Pinus radiata is distinct from Phytophthora cactorum isolates based on comparative genomics.</title>
        <authorList>
            <person name="Mcdougal R."/>
            <person name="Panda P."/>
            <person name="Williams N."/>
            <person name="Studholme D.J."/>
        </authorList>
    </citation>
    <scope>NUCLEOTIDE SEQUENCE</scope>
    <source>
        <strain evidence="7">NZFS 3830</strain>
    </source>
</reference>
<dbReference type="OrthoDB" id="89959at2759"/>
<evidence type="ECO:0000256" key="1">
    <source>
        <dbReference type="SAM" id="MobiDB-lite"/>
    </source>
</evidence>
<dbReference type="VEuPathDB" id="FungiDB:PC110_g15227"/>
<sequence length="166" mass="17777">MGDFLSALEPEASSKSPRDKQEDETAKAPSTGAISRNMFVWGGDVELLATAGIVMPIADKIKETSEEDSSTAPHVTPKTKTAKKAERRLTASGQPCCSHPDCTRKTQYKGLCKAHGGFKLCSHPECKRRALSRGKCFTHGGGTACSFSGCYQRARSKGLCALHSGR</sequence>
<proteinExistence type="predicted"/>
<organism evidence="8 9">
    <name type="scientific">Phytophthora cactorum</name>
    <dbReference type="NCBI Taxonomy" id="29920"/>
    <lineage>
        <taxon>Eukaryota</taxon>
        <taxon>Sar</taxon>
        <taxon>Stramenopiles</taxon>
        <taxon>Oomycota</taxon>
        <taxon>Peronosporomycetes</taxon>
        <taxon>Peronosporales</taxon>
        <taxon>Peronosporaceae</taxon>
        <taxon>Phytophthora</taxon>
    </lineage>
</organism>
<dbReference type="EMBL" id="MJFZ01000491">
    <property type="protein sequence ID" value="RAW28401.1"/>
    <property type="molecule type" value="Genomic_DNA"/>
</dbReference>
<feature type="region of interest" description="Disordered" evidence="1">
    <location>
        <begin position="1"/>
        <end position="31"/>
    </location>
</feature>
<reference evidence="2" key="2">
    <citation type="submission" date="2018-10" db="EMBL/GenBank/DDBJ databases">
        <title>Effector identification in a new, highly contiguous assembly of the strawberry crown rot pathogen Phytophthora cactorum.</title>
        <authorList>
            <person name="Armitage A.D."/>
            <person name="Nellist C.F."/>
            <person name="Bates H."/>
            <person name="Vickerstaff R.J."/>
            <person name="Harrison R.J."/>
        </authorList>
    </citation>
    <scope>NUCLEOTIDE SEQUENCE</scope>
    <source>
        <strain evidence="2">15-7</strain>
        <strain evidence="3">4032</strain>
        <strain evidence="4">4040</strain>
        <strain evidence="5">P415</strain>
        <strain evidence="6">P421</strain>
    </source>
</reference>
<evidence type="ECO:0000313" key="7">
    <source>
        <dbReference type="EMBL" id="KAG6960681.1"/>
    </source>
</evidence>
<dbReference type="Proteomes" id="UP000760860">
    <property type="component" value="Unassembled WGS sequence"/>
</dbReference>
<dbReference type="PANTHER" id="PTHR31827:SF1">
    <property type="entry name" value="EMB|CAB89363.1"/>
    <property type="match status" value="1"/>
</dbReference>
<dbReference type="AlphaFoldDB" id="A0A329RV15"/>
<accession>A0A329RV15</accession>
<dbReference type="EMBL" id="JAENGZ010000376">
    <property type="protein sequence ID" value="KAG6960681.1"/>
    <property type="molecule type" value="Genomic_DNA"/>
</dbReference>
<feature type="region of interest" description="Disordered" evidence="1">
    <location>
        <begin position="63"/>
        <end position="85"/>
    </location>
</feature>
<evidence type="ECO:0000313" key="4">
    <source>
        <dbReference type="EMBL" id="KAG2946234.1"/>
    </source>
</evidence>
<dbReference type="EMBL" id="RCMI01000149">
    <property type="protein sequence ID" value="KAG2930205.1"/>
    <property type="molecule type" value="Genomic_DNA"/>
</dbReference>
<evidence type="ECO:0000313" key="8">
    <source>
        <dbReference type="EMBL" id="RAW28401.1"/>
    </source>
</evidence>
<feature type="compositionally biased region" description="Basic and acidic residues" evidence="1">
    <location>
        <begin position="16"/>
        <end position="26"/>
    </location>
</feature>
<evidence type="ECO:0000313" key="5">
    <source>
        <dbReference type="EMBL" id="KAG2980072.1"/>
    </source>
</evidence>
<evidence type="ECO:0008006" key="10">
    <source>
        <dbReference type="Google" id="ProtNLM"/>
    </source>
</evidence>
<evidence type="ECO:0000313" key="3">
    <source>
        <dbReference type="EMBL" id="KAG2930205.1"/>
    </source>
</evidence>
<evidence type="ECO:0000313" key="9">
    <source>
        <dbReference type="Proteomes" id="UP000251314"/>
    </source>
</evidence>
<gene>
    <name evidence="7" type="ORF">JG687_00008088</name>
    <name evidence="8" type="ORF">PC110_g15227</name>
    <name evidence="2" type="ORF">PC113_g7921</name>
    <name evidence="3" type="ORF">PC115_g6629</name>
    <name evidence="4" type="ORF">PC117_g7800</name>
    <name evidence="5" type="ORF">PC118_g11389</name>
    <name evidence="6" type="ORF">PC129_g11727</name>
</gene>